<protein>
    <submittedName>
        <fullName evidence="2">TVG0355256 protein</fullName>
    </submittedName>
</protein>
<reference evidence="2 3" key="1">
    <citation type="journal article" date="1999" name="Proc. Jpn. Acad.">
        <title>Determination of the complete genomic DNA sequence of Thermoplasma volvanium GSS1.</title>
        <authorList>
            <person name="Kawashima T."/>
            <person name="Yamamoto Y."/>
            <person name="Aramaki H."/>
            <person name="Nunoshiba T."/>
            <person name="Kawamoto T."/>
            <person name="Watanabe K."/>
            <person name="Yamazaki M."/>
            <person name="Kanehori K."/>
            <person name="Amano N."/>
            <person name="Ohya Y."/>
            <person name="Makino K."/>
            <person name="Suzuki M."/>
        </authorList>
    </citation>
    <scope>NUCLEOTIDE SEQUENCE [LARGE SCALE GENOMIC DNA]</scope>
    <source>
        <strain evidence="3">ATCC 51530 / DSM 4299 / JCM 9571 / NBRC 15438 / GSS1</strain>
    </source>
</reference>
<feature type="transmembrane region" description="Helical" evidence="1">
    <location>
        <begin position="243"/>
        <end position="266"/>
    </location>
</feature>
<feature type="transmembrane region" description="Helical" evidence="1">
    <location>
        <begin position="440"/>
        <end position="458"/>
    </location>
</feature>
<proteinExistence type="predicted"/>
<dbReference type="Proteomes" id="UP000001017">
    <property type="component" value="Chromosome"/>
</dbReference>
<feature type="transmembrane region" description="Helical" evidence="1">
    <location>
        <begin position="377"/>
        <end position="400"/>
    </location>
</feature>
<reference evidence="2 3" key="2">
    <citation type="journal article" date="2000" name="Proc. Natl. Acad. Sci. U.S.A.">
        <title>Archaeal adaptation to higher temperatures revealed by genomic sequence of Thermoplasma volcanium.</title>
        <authorList>
            <person name="Kawashima T."/>
            <person name="Amano N."/>
            <person name="Koike H."/>
            <person name="Makino S."/>
            <person name="Higuchi S."/>
            <person name="Kawashima-Ohya Y."/>
            <person name="Watanabe K."/>
            <person name="Yamazaki M."/>
            <person name="Kanehori K."/>
            <person name="Kawamoto T."/>
            <person name="Nunoshiba T."/>
            <person name="Yamamoto Y."/>
            <person name="Aramaki H."/>
            <person name="Makino K."/>
            <person name="Suzuki M."/>
        </authorList>
    </citation>
    <scope>NUCLEOTIDE SEQUENCE [LARGE SCALE GENOMIC DNA]</scope>
    <source>
        <strain evidence="3">ATCC 51530 / DSM 4299 / JCM 9571 / NBRC 15438 / GSS1</strain>
    </source>
</reference>
<feature type="transmembrane region" description="Helical" evidence="1">
    <location>
        <begin position="87"/>
        <end position="105"/>
    </location>
</feature>
<accession>Q97BU0</accession>
<keyword evidence="1" id="KW-1133">Transmembrane helix</keyword>
<dbReference type="HOGENOM" id="CLU_560983_0_0_2"/>
<keyword evidence="1" id="KW-0812">Transmembrane</keyword>
<feature type="transmembrane region" description="Helical" evidence="1">
    <location>
        <begin position="314"/>
        <end position="335"/>
    </location>
</feature>
<sequence>MDKRIFYIFYILSILFLISSFILPYKKFIFVDTDAIMYVISILSLISLFMIISSLKLRWKQINLYSLSFLMVVYILSGWILFGYSDFPLIVIAILLFSAYYIHFLTDIEWKKVRLPAFYITLFIMFYIGGIIQIPLPNNAPIAVDSALSVFTAMGAKVSLLDSGGVFVISKNVVVLMSPWLLLMFVALSSLVAENYYQIISYASGAGNAIGSVVYGLTSAFSCQCESYISLLPALAAVIIDTVLLPVVFLSLFLLIFTYIFVSMYYKKGKHVSLFSSDLEGGYRKLAISFYVTVLCLIPALDSILVGIGYEKNLIFFFVSGMGMVLEGFVLSILLTRFTSFSYKSTFLALLFSLLGLILSFLWYYPNATYFAYYQPAGYGLMSFLQLLAGVFVGLGYSLYKNRYLFLEYITVAYSILPLAIFYLSNVAVYNLWVRFPLEYVTLATLFEWVSMLPLMWFSTHLSLNNIKYSEGSKVIVSTRGEDVRS</sequence>
<dbReference type="KEGG" id="tvo:TVG0355256"/>
<dbReference type="eggNOG" id="arCOG06974">
    <property type="taxonomic scope" value="Archaea"/>
</dbReference>
<evidence type="ECO:0000313" key="2">
    <source>
        <dbReference type="EMBL" id="BAB59507.1"/>
    </source>
</evidence>
<feature type="transmembrane region" description="Helical" evidence="1">
    <location>
        <begin position="347"/>
        <end position="365"/>
    </location>
</feature>
<organism evidence="2 3">
    <name type="scientific">Thermoplasma volcanium (strain ATCC 51530 / DSM 4299 / JCM 9571 / NBRC 15438 / GSS1)</name>
    <dbReference type="NCBI Taxonomy" id="273116"/>
    <lineage>
        <taxon>Archaea</taxon>
        <taxon>Methanobacteriati</taxon>
        <taxon>Thermoplasmatota</taxon>
        <taxon>Thermoplasmata</taxon>
        <taxon>Thermoplasmatales</taxon>
        <taxon>Thermoplasmataceae</taxon>
        <taxon>Thermoplasma</taxon>
    </lineage>
</organism>
<feature type="transmembrane region" description="Helical" evidence="1">
    <location>
        <begin position="286"/>
        <end position="308"/>
    </location>
</feature>
<evidence type="ECO:0000313" key="3">
    <source>
        <dbReference type="Proteomes" id="UP000001017"/>
    </source>
</evidence>
<name>Q97BU0_THEVO</name>
<feature type="transmembrane region" description="Helical" evidence="1">
    <location>
        <begin position="35"/>
        <end position="55"/>
    </location>
</feature>
<evidence type="ECO:0000256" key="1">
    <source>
        <dbReference type="SAM" id="Phobius"/>
    </source>
</evidence>
<gene>
    <name evidence="2" type="ORF">TVG0355256</name>
</gene>
<dbReference type="PaxDb" id="273116-14324580"/>
<feature type="transmembrane region" description="Helical" evidence="1">
    <location>
        <begin position="412"/>
        <end position="434"/>
    </location>
</feature>
<keyword evidence="3" id="KW-1185">Reference proteome</keyword>
<feature type="transmembrane region" description="Helical" evidence="1">
    <location>
        <begin position="5"/>
        <end position="23"/>
    </location>
</feature>
<dbReference type="AlphaFoldDB" id="Q97BU0"/>
<feature type="transmembrane region" description="Helical" evidence="1">
    <location>
        <begin position="117"/>
        <end position="136"/>
    </location>
</feature>
<feature type="transmembrane region" description="Helical" evidence="1">
    <location>
        <begin position="173"/>
        <end position="193"/>
    </location>
</feature>
<keyword evidence="1" id="KW-0472">Membrane</keyword>
<dbReference type="EMBL" id="BA000011">
    <property type="protein sequence ID" value="BAB59507.1"/>
    <property type="molecule type" value="Genomic_DNA"/>
</dbReference>
<feature type="transmembrane region" description="Helical" evidence="1">
    <location>
        <begin position="62"/>
        <end position="81"/>
    </location>
</feature>
<dbReference type="STRING" id="273116.gene:9381142"/>